<sequence length="68" mass="7869">EIPAHFQCPITMELMQDPVMIATGHTYDRPAIQRWLDQGHRTCPVTGVRLRHLELIPNHAIRTAIQSW</sequence>
<evidence type="ECO:0000256" key="1">
    <source>
        <dbReference type="ARBA" id="ARBA00000900"/>
    </source>
</evidence>
<evidence type="ECO:0000256" key="5">
    <source>
        <dbReference type="ARBA" id="ARBA00022786"/>
    </source>
</evidence>
<dbReference type="FunFam" id="3.30.40.10:FF:000442">
    <property type="entry name" value="RING-type E3 ubiquitin transferase"/>
    <property type="match status" value="1"/>
</dbReference>
<evidence type="ECO:0000259" key="6">
    <source>
        <dbReference type="PROSITE" id="PS51698"/>
    </source>
</evidence>
<dbReference type="SMART" id="SM00504">
    <property type="entry name" value="Ubox"/>
    <property type="match status" value="1"/>
</dbReference>
<accession>A4S267</accession>
<gene>
    <name evidence="7" type="ORF">OSTLU_9923</name>
</gene>
<dbReference type="InterPro" id="IPR013083">
    <property type="entry name" value="Znf_RING/FYVE/PHD"/>
</dbReference>
<protein>
    <recommendedName>
        <fullName evidence="3">RING-type E3 ubiquitin transferase</fullName>
        <ecNumber evidence="3">2.3.2.27</ecNumber>
    </recommendedName>
</protein>
<comment type="pathway">
    <text evidence="2">Protein modification; protein ubiquitination.</text>
</comment>
<dbReference type="eggNOG" id="KOG0167">
    <property type="taxonomic scope" value="Eukaryota"/>
</dbReference>
<dbReference type="PANTHER" id="PTHR22849">
    <property type="entry name" value="WDSAM1 PROTEIN"/>
    <property type="match status" value="1"/>
</dbReference>
<dbReference type="CDD" id="cd16664">
    <property type="entry name" value="RING-Ubox_PUB"/>
    <property type="match status" value="1"/>
</dbReference>
<dbReference type="RefSeq" id="XP_001419696.1">
    <property type="nucleotide sequence ID" value="XM_001419659.1"/>
</dbReference>
<dbReference type="InterPro" id="IPR045185">
    <property type="entry name" value="PUB22/23/24-like"/>
</dbReference>
<dbReference type="GO" id="GO:0061630">
    <property type="term" value="F:ubiquitin protein ligase activity"/>
    <property type="evidence" value="ECO:0007669"/>
    <property type="project" value="UniProtKB-EC"/>
</dbReference>
<evidence type="ECO:0000256" key="2">
    <source>
        <dbReference type="ARBA" id="ARBA00004906"/>
    </source>
</evidence>
<name>A4S267_OSTLU</name>
<dbReference type="KEGG" id="olu:OSTLU_9923"/>
<dbReference type="Gramene" id="ABO97989">
    <property type="protein sequence ID" value="ABO97989"/>
    <property type="gene ID" value="OSTLU_9923"/>
</dbReference>
<feature type="non-terminal residue" evidence="7">
    <location>
        <position position="1"/>
    </location>
</feature>
<dbReference type="UniPathway" id="UPA00143"/>
<dbReference type="Gene3D" id="3.30.40.10">
    <property type="entry name" value="Zinc/RING finger domain, C3HC4 (zinc finger)"/>
    <property type="match status" value="1"/>
</dbReference>
<dbReference type="OrthoDB" id="10064100at2759"/>
<dbReference type="GeneID" id="5003633"/>
<comment type="catalytic activity">
    <reaction evidence="1">
        <text>S-ubiquitinyl-[E2 ubiquitin-conjugating enzyme]-L-cysteine + [acceptor protein]-L-lysine = [E2 ubiquitin-conjugating enzyme]-L-cysteine + N(6)-ubiquitinyl-[acceptor protein]-L-lysine.</text>
        <dbReference type="EC" id="2.3.2.27"/>
    </reaction>
</comment>
<dbReference type="PANTHER" id="PTHR22849:SF164">
    <property type="entry name" value="U-BOX DOMAIN-CONTAINING PROTEIN"/>
    <property type="match status" value="1"/>
</dbReference>
<proteinExistence type="predicted"/>
<keyword evidence="4" id="KW-0808">Transferase</keyword>
<dbReference type="Proteomes" id="UP000001568">
    <property type="component" value="Chromosome 9"/>
</dbReference>
<evidence type="ECO:0000256" key="4">
    <source>
        <dbReference type="ARBA" id="ARBA00022679"/>
    </source>
</evidence>
<evidence type="ECO:0000256" key="3">
    <source>
        <dbReference type="ARBA" id="ARBA00012483"/>
    </source>
</evidence>
<dbReference type="InterPro" id="IPR045210">
    <property type="entry name" value="RING-Ubox_PUB"/>
</dbReference>
<evidence type="ECO:0000313" key="7">
    <source>
        <dbReference type="EMBL" id="ABO97989.1"/>
    </source>
</evidence>
<dbReference type="SUPFAM" id="SSF57850">
    <property type="entry name" value="RING/U-box"/>
    <property type="match status" value="1"/>
</dbReference>
<dbReference type="EC" id="2.3.2.27" evidence="3"/>
<dbReference type="PROSITE" id="PS51698">
    <property type="entry name" value="U_BOX"/>
    <property type="match status" value="1"/>
</dbReference>
<evidence type="ECO:0000313" key="8">
    <source>
        <dbReference type="Proteomes" id="UP000001568"/>
    </source>
</evidence>
<reference evidence="7 8" key="1">
    <citation type="journal article" date="2007" name="Proc. Natl. Acad. Sci. U.S.A.">
        <title>The tiny eukaryote Ostreococcus provides genomic insights into the paradox of plankton speciation.</title>
        <authorList>
            <person name="Palenik B."/>
            <person name="Grimwood J."/>
            <person name="Aerts A."/>
            <person name="Rouze P."/>
            <person name="Salamov A."/>
            <person name="Putnam N."/>
            <person name="Dupont C."/>
            <person name="Jorgensen R."/>
            <person name="Derelle E."/>
            <person name="Rombauts S."/>
            <person name="Zhou K."/>
            <person name="Otillar R."/>
            <person name="Merchant S.S."/>
            <person name="Podell S."/>
            <person name="Gaasterland T."/>
            <person name="Napoli C."/>
            <person name="Gendler K."/>
            <person name="Manuell A."/>
            <person name="Tai V."/>
            <person name="Vallon O."/>
            <person name="Piganeau G."/>
            <person name="Jancek S."/>
            <person name="Heijde M."/>
            <person name="Jabbari K."/>
            <person name="Bowler C."/>
            <person name="Lohr M."/>
            <person name="Robbens S."/>
            <person name="Werner G."/>
            <person name="Dubchak I."/>
            <person name="Pazour G.J."/>
            <person name="Ren Q."/>
            <person name="Paulsen I."/>
            <person name="Delwiche C."/>
            <person name="Schmutz J."/>
            <person name="Rokhsar D."/>
            <person name="Van de Peer Y."/>
            <person name="Moreau H."/>
            <person name="Grigoriev I.V."/>
        </authorList>
    </citation>
    <scope>NUCLEOTIDE SEQUENCE [LARGE SCALE GENOMIC DNA]</scope>
    <source>
        <strain evidence="7 8">CCE9901</strain>
    </source>
</reference>
<dbReference type="STRING" id="436017.A4S267"/>
<feature type="domain" description="U-box" evidence="6">
    <location>
        <begin position="1"/>
        <end position="68"/>
    </location>
</feature>
<dbReference type="EMBL" id="CP000589">
    <property type="protein sequence ID" value="ABO97989.1"/>
    <property type="molecule type" value="Genomic_DNA"/>
</dbReference>
<keyword evidence="8" id="KW-1185">Reference proteome</keyword>
<dbReference type="Pfam" id="PF04564">
    <property type="entry name" value="U-box"/>
    <property type="match status" value="1"/>
</dbReference>
<dbReference type="OMA" id="ANISWWI"/>
<keyword evidence="5" id="KW-0833">Ubl conjugation pathway</keyword>
<dbReference type="AlphaFoldDB" id="A4S267"/>
<dbReference type="InterPro" id="IPR003613">
    <property type="entry name" value="Ubox_domain"/>
</dbReference>
<feature type="non-terminal residue" evidence="7">
    <location>
        <position position="68"/>
    </location>
</feature>
<organism evidence="7 8">
    <name type="scientific">Ostreococcus lucimarinus (strain CCE9901)</name>
    <dbReference type="NCBI Taxonomy" id="436017"/>
    <lineage>
        <taxon>Eukaryota</taxon>
        <taxon>Viridiplantae</taxon>
        <taxon>Chlorophyta</taxon>
        <taxon>Mamiellophyceae</taxon>
        <taxon>Mamiellales</taxon>
        <taxon>Bathycoccaceae</taxon>
        <taxon>Ostreococcus</taxon>
    </lineage>
</organism>
<dbReference type="HOGENOM" id="CLU_114384_3_1_1"/>
<dbReference type="GO" id="GO:0016567">
    <property type="term" value="P:protein ubiquitination"/>
    <property type="evidence" value="ECO:0007669"/>
    <property type="project" value="UniProtKB-UniPathway"/>
</dbReference>